<evidence type="ECO:0000256" key="5">
    <source>
        <dbReference type="ARBA" id="ARBA00023136"/>
    </source>
</evidence>
<keyword evidence="4 7" id="KW-1133">Transmembrane helix</keyword>
<feature type="transmembrane region" description="Helical" evidence="7">
    <location>
        <begin position="535"/>
        <end position="561"/>
    </location>
</feature>
<dbReference type="EMBL" id="CP054532">
    <property type="protein sequence ID" value="QSL64209.1"/>
    <property type="molecule type" value="Genomic_DNA"/>
</dbReference>
<comment type="subcellular location">
    <subcellularLocation>
        <location evidence="1">Membrane</location>
        <topology evidence="1">Multi-pass membrane protein</topology>
    </subcellularLocation>
</comment>
<keyword evidence="5 7" id="KW-0472">Membrane</keyword>
<feature type="transmembrane region" description="Helical" evidence="7">
    <location>
        <begin position="298"/>
        <end position="318"/>
    </location>
</feature>
<feature type="region of interest" description="Disordered" evidence="6">
    <location>
        <begin position="1"/>
        <end position="25"/>
    </location>
</feature>
<dbReference type="Pfam" id="PF05346">
    <property type="entry name" value="DUF747"/>
    <property type="match status" value="1"/>
</dbReference>
<evidence type="ECO:0000256" key="2">
    <source>
        <dbReference type="ARBA" id="ARBA00008803"/>
    </source>
</evidence>
<accession>A0A899FY65</accession>
<evidence type="ECO:0000313" key="8">
    <source>
        <dbReference type="EMBL" id="QSL64209.1"/>
    </source>
</evidence>
<name>A0A899FY65_9ASCO</name>
<evidence type="ECO:0000256" key="4">
    <source>
        <dbReference type="ARBA" id="ARBA00022989"/>
    </source>
</evidence>
<feature type="transmembrane region" description="Helical" evidence="7">
    <location>
        <begin position="406"/>
        <end position="428"/>
    </location>
</feature>
<organism evidence="8 9">
    <name type="scientific">Pneumocystis wakefieldiae</name>
    <dbReference type="NCBI Taxonomy" id="38082"/>
    <lineage>
        <taxon>Eukaryota</taxon>
        <taxon>Fungi</taxon>
        <taxon>Dikarya</taxon>
        <taxon>Ascomycota</taxon>
        <taxon>Taphrinomycotina</taxon>
        <taxon>Pneumocystomycetes</taxon>
        <taxon>Pneumocystaceae</taxon>
        <taxon>Pneumocystis</taxon>
    </lineage>
</organism>
<dbReference type="Proteomes" id="UP000663699">
    <property type="component" value="Chromosome 1"/>
</dbReference>
<keyword evidence="3 7" id="KW-0812">Transmembrane</keyword>
<gene>
    <name evidence="8" type="ORF">MERGE_000364</name>
</gene>
<dbReference type="InterPro" id="IPR008010">
    <property type="entry name" value="Tatp1"/>
</dbReference>
<feature type="transmembrane region" description="Helical" evidence="7">
    <location>
        <begin position="480"/>
        <end position="503"/>
    </location>
</feature>
<feature type="transmembrane region" description="Helical" evidence="7">
    <location>
        <begin position="167"/>
        <end position="189"/>
    </location>
</feature>
<dbReference type="AlphaFoldDB" id="A0A899FY65"/>
<dbReference type="PANTHER" id="PTHR13317">
    <property type="entry name" value="TRANSMEMBRANE ANTERIOR POSTERIOR TRANSFORMATION PROTEIN 1 HOMOLOG"/>
    <property type="match status" value="1"/>
</dbReference>
<dbReference type="PANTHER" id="PTHR13317:SF4">
    <property type="entry name" value="TRANSMEMBRANE ANTERIOR POSTERIOR TRANSFORMATION PROTEIN 1 HOMOLOG"/>
    <property type="match status" value="1"/>
</dbReference>
<evidence type="ECO:0000256" key="7">
    <source>
        <dbReference type="SAM" id="Phobius"/>
    </source>
</evidence>
<evidence type="ECO:0000256" key="1">
    <source>
        <dbReference type="ARBA" id="ARBA00004141"/>
    </source>
</evidence>
<evidence type="ECO:0000256" key="3">
    <source>
        <dbReference type="ARBA" id="ARBA00022692"/>
    </source>
</evidence>
<sequence length="632" mass="74093">MSSISERKMDIKSLAGASGPGYSDVSLKCRKCKSYEEILDNNEPSQKQANNDPEKRNISGSFERHHRERGYSQNCYACRSSVSPKSHQMTRFNERFSKKDVLDNFQKNNSYLSQDSLKLVKNLRLNFLWDHLLMELDICEIDDIKEEREKLMINYLLVPKELEKVLLFGWLICLDTLMYFFTISPLRFIKVLYKVFKNNSFLIWRNKISKESDIKFSEKIDFLEGFLILGTCVILQKLDASRIYHNIRGQATIKLYVIYNVLEIGDRLLSAFGQDVIESFFSKVSNTKGSTKHYYLNLSLYFILALITNVLHTTMLFYQVMTLNVTVNSYSNALLTLLISNQFVEIKGTIFKKFENENMLQMTLADIVERFQLTLMLSIILFRNLIEIYELRFPFSLLPSSFFHFSSYSVFFMITSPVILVMGSEIFVDWLKHMFIIKFNHIQSSIYSRFADVLSDYYISCMNKKKDTRIRQPYFISRKIGLPILPLACLMILAFFKICRIFYSSRLFIDIKILSNNPSLQKIKLLLSKDKIISIFYGISILIVLFSCLIFMKLILSIILIKLSHKYYNKIIQDKEEGKEFKITKSSSIGQQEIDEKTKSHINNVQNKFKDGAQKHTLYTLERYSMITKRIY</sequence>
<feature type="compositionally biased region" description="Basic and acidic residues" evidence="6">
    <location>
        <begin position="1"/>
        <end position="11"/>
    </location>
</feature>
<protein>
    <submittedName>
        <fullName evidence="8">Uncharacterized protein</fullName>
    </submittedName>
</protein>
<evidence type="ECO:0000256" key="6">
    <source>
        <dbReference type="SAM" id="MobiDB-lite"/>
    </source>
</evidence>
<dbReference type="OrthoDB" id="5376140at2759"/>
<reference evidence="8" key="1">
    <citation type="submission" date="2020-06" db="EMBL/GenBank/DDBJ databases">
        <title>Genomes of multiple members of Pneumocystis genus reveal paths to human pathogen Pneumocystis jirovecii.</title>
        <authorList>
            <person name="Cisse O.H."/>
            <person name="Ma L."/>
            <person name="Dekker J."/>
            <person name="Khil P."/>
            <person name="Jo J."/>
            <person name="Brenchley J."/>
            <person name="Blair R."/>
            <person name="Pahar B."/>
            <person name="Chabe M."/>
            <person name="Van Rompay K.A."/>
            <person name="Keesler R."/>
            <person name="Sukura A."/>
            <person name="Hirsch V."/>
            <person name="Kutty G."/>
            <person name="Liu Y."/>
            <person name="Peng L."/>
            <person name="Chen J."/>
            <person name="Song J."/>
            <person name="Weissenbacher-Lang C."/>
            <person name="Xu J."/>
            <person name="Upham N.S."/>
            <person name="Stajich J.E."/>
            <person name="Cuomo C.A."/>
            <person name="Cushion M.T."/>
            <person name="Kovacs J.A."/>
        </authorList>
    </citation>
    <scope>NUCLEOTIDE SEQUENCE</scope>
    <source>
        <strain evidence="8">2A</strain>
    </source>
</reference>
<keyword evidence="9" id="KW-1185">Reference proteome</keyword>
<comment type="similarity">
    <text evidence="2">Belongs to the TAPT1 family.</text>
</comment>
<evidence type="ECO:0000313" key="9">
    <source>
        <dbReference type="Proteomes" id="UP000663699"/>
    </source>
</evidence>
<proteinExistence type="inferred from homology"/>
<dbReference type="GO" id="GO:0005789">
    <property type="term" value="C:endoplasmic reticulum membrane"/>
    <property type="evidence" value="ECO:0007669"/>
    <property type="project" value="TreeGrafter"/>
</dbReference>